<reference evidence="2 3" key="1">
    <citation type="journal article" date="2018" name="Mol. Biol. Evol.">
        <title>Broad Genomic Sampling Reveals a Smut Pathogenic Ancestry of the Fungal Clade Ustilaginomycotina.</title>
        <authorList>
            <person name="Kijpornyongpan T."/>
            <person name="Mondo S.J."/>
            <person name="Barry K."/>
            <person name="Sandor L."/>
            <person name="Lee J."/>
            <person name="Lipzen A."/>
            <person name="Pangilinan J."/>
            <person name="LaButti K."/>
            <person name="Hainaut M."/>
            <person name="Henrissat B."/>
            <person name="Grigoriev I.V."/>
            <person name="Spatafora J.W."/>
            <person name="Aime M.C."/>
        </authorList>
    </citation>
    <scope>NUCLEOTIDE SEQUENCE [LARGE SCALE GENOMIC DNA]</scope>
    <source>
        <strain evidence="2 3">MCA 4718</strain>
    </source>
</reference>
<dbReference type="GeneID" id="37015659"/>
<protein>
    <submittedName>
        <fullName evidence="2">Uncharacterized protein</fullName>
    </submittedName>
</protein>
<dbReference type="RefSeq" id="XP_025344830.1">
    <property type="nucleotide sequence ID" value="XM_025493925.1"/>
</dbReference>
<evidence type="ECO:0000256" key="1">
    <source>
        <dbReference type="SAM" id="MobiDB-lite"/>
    </source>
</evidence>
<dbReference type="AlphaFoldDB" id="A0A316TWT7"/>
<keyword evidence="3" id="KW-1185">Reference proteome</keyword>
<accession>A0A316TWT7</accession>
<organism evidence="2 3">
    <name type="scientific">Pseudomicrostroma glucosiphilum</name>
    <dbReference type="NCBI Taxonomy" id="1684307"/>
    <lineage>
        <taxon>Eukaryota</taxon>
        <taxon>Fungi</taxon>
        <taxon>Dikarya</taxon>
        <taxon>Basidiomycota</taxon>
        <taxon>Ustilaginomycotina</taxon>
        <taxon>Exobasidiomycetes</taxon>
        <taxon>Microstromatales</taxon>
        <taxon>Microstromatales incertae sedis</taxon>
        <taxon>Pseudomicrostroma</taxon>
    </lineage>
</organism>
<sequence length="395" mass="43682">MPQRRMVVLLAFSPERAQAAERTLLEGRLRYSGRQEGEAAPVAKCREAYERLPEFEKVRGPKLASKSKQDFNPYLNYGLEHYDDALRESKELMMKYVEALSKRRDLTATVIVLSLQTLQDKLAQIFPPLQLSKLQWPECGTMDATSFDISDTWRQPFSVEPAFLAALCRLDTTLQRLAHELETDGGFFKTPWPAMVTVGRVEALMVINISQLQYVAASVLRLEVGDCGERPLGSEEVAAAAAARKASLRAAKAKRQRTEVRGADSEVSEDSRAGSSRDREDQESSRGHHLQAYDPFEAWEHGGTGATSEFNSAGDPSIEALRGMEAFRNSSQPSLGLDLSEQTLDDDEDGNDRNAAVAGDKGVEEEMSVTRTAQLYKHACVMHMRASGAQVGPVP</sequence>
<name>A0A316TWT7_9BASI</name>
<evidence type="ECO:0000313" key="2">
    <source>
        <dbReference type="EMBL" id="PWN17670.1"/>
    </source>
</evidence>
<evidence type="ECO:0000313" key="3">
    <source>
        <dbReference type="Proteomes" id="UP000245942"/>
    </source>
</evidence>
<proteinExistence type="predicted"/>
<feature type="compositionally biased region" description="Basic and acidic residues" evidence="1">
    <location>
        <begin position="256"/>
        <end position="286"/>
    </location>
</feature>
<dbReference type="Proteomes" id="UP000245942">
    <property type="component" value="Unassembled WGS sequence"/>
</dbReference>
<gene>
    <name evidence="2" type="ORF">BCV69DRAFT_295781</name>
</gene>
<feature type="region of interest" description="Disordered" evidence="1">
    <location>
        <begin position="343"/>
        <end position="365"/>
    </location>
</feature>
<feature type="region of interest" description="Disordered" evidence="1">
    <location>
        <begin position="251"/>
        <end position="289"/>
    </location>
</feature>
<dbReference type="EMBL" id="KZ819343">
    <property type="protein sequence ID" value="PWN17670.1"/>
    <property type="molecule type" value="Genomic_DNA"/>
</dbReference>